<dbReference type="AlphaFoldDB" id="A0A0B0EGN5"/>
<dbReference type="NCBIfam" id="TIGR01469">
    <property type="entry name" value="cobA_cysG_Cterm"/>
    <property type="match status" value="1"/>
</dbReference>
<organism evidence="13 14">
    <name type="scientific">Candidatus Scalindua brodae</name>
    <dbReference type="NCBI Taxonomy" id="237368"/>
    <lineage>
        <taxon>Bacteria</taxon>
        <taxon>Pseudomonadati</taxon>
        <taxon>Planctomycetota</taxon>
        <taxon>Candidatus Brocadiia</taxon>
        <taxon>Candidatus Brocadiales</taxon>
        <taxon>Candidatus Scalinduaceae</taxon>
        <taxon>Candidatus Scalindua</taxon>
    </lineage>
</organism>
<keyword evidence="4 10" id="KW-0489">Methyltransferase</keyword>
<evidence type="ECO:0000256" key="6">
    <source>
        <dbReference type="ARBA" id="ARBA00022691"/>
    </source>
</evidence>
<keyword evidence="5 10" id="KW-0808">Transferase</keyword>
<dbReference type="GO" id="GO:0009236">
    <property type="term" value="P:cobalamin biosynthetic process"/>
    <property type="evidence" value="ECO:0007669"/>
    <property type="project" value="UniProtKB-KW"/>
</dbReference>
<dbReference type="eggNOG" id="COG1587">
    <property type="taxonomic scope" value="Bacteria"/>
</dbReference>
<dbReference type="Gene3D" id="3.30.950.10">
    <property type="entry name" value="Methyltransferase, Cobalt-precorrin-4 Transmethylase, Domain 2"/>
    <property type="match status" value="1"/>
</dbReference>
<evidence type="ECO:0000256" key="3">
    <source>
        <dbReference type="ARBA" id="ARBA00022573"/>
    </source>
</evidence>
<dbReference type="CDD" id="cd11642">
    <property type="entry name" value="SUMT"/>
    <property type="match status" value="1"/>
</dbReference>
<keyword evidence="7" id="KW-0627">Porphyrin biosynthesis</keyword>
<evidence type="ECO:0000259" key="12">
    <source>
        <dbReference type="Pfam" id="PF02602"/>
    </source>
</evidence>
<dbReference type="InterPro" id="IPR003754">
    <property type="entry name" value="4pyrrol_synth_uPrphyn_synth"/>
</dbReference>
<dbReference type="InterPro" id="IPR036108">
    <property type="entry name" value="4pyrrol_syn_uPrphyn_synt_sf"/>
</dbReference>
<dbReference type="eggNOG" id="COG0007">
    <property type="taxonomic scope" value="Bacteria"/>
</dbReference>
<accession>A0A0B0EGN5</accession>
<dbReference type="SUPFAM" id="SSF53790">
    <property type="entry name" value="Tetrapyrrole methylase"/>
    <property type="match status" value="1"/>
</dbReference>
<gene>
    <name evidence="13" type="primary">cobA</name>
    <name evidence="13" type="ORF">SCABRO_02520</name>
</gene>
<dbReference type="PROSITE" id="PS00840">
    <property type="entry name" value="SUMT_2"/>
    <property type="match status" value="1"/>
</dbReference>
<dbReference type="Pfam" id="PF00590">
    <property type="entry name" value="TP_methylase"/>
    <property type="match status" value="1"/>
</dbReference>
<dbReference type="EMBL" id="JRYO01000181">
    <property type="protein sequence ID" value="KHE91739.1"/>
    <property type="molecule type" value="Genomic_DNA"/>
</dbReference>
<dbReference type="FunFam" id="3.40.1010.10:FF:000001">
    <property type="entry name" value="Siroheme synthase"/>
    <property type="match status" value="1"/>
</dbReference>
<evidence type="ECO:0000256" key="7">
    <source>
        <dbReference type="ARBA" id="ARBA00023244"/>
    </source>
</evidence>
<dbReference type="Pfam" id="PF02602">
    <property type="entry name" value="HEM4"/>
    <property type="match status" value="1"/>
</dbReference>
<evidence type="ECO:0000256" key="2">
    <source>
        <dbReference type="ARBA" id="ARBA00012162"/>
    </source>
</evidence>
<dbReference type="InterPro" id="IPR003043">
    <property type="entry name" value="Uropor_MeTrfase_CS"/>
</dbReference>
<dbReference type="PATRIC" id="fig|237368.3.peg.2720"/>
<dbReference type="GO" id="GO:0019354">
    <property type="term" value="P:siroheme biosynthetic process"/>
    <property type="evidence" value="ECO:0007669"/>
    <property type="project" value="InterPro"/>
</dbReference>
<feature type="domain" description="Tetrapyrrole methylase" evidence="11">
    <location>
        <begin position="6"/>
        <end position="217"/>
    </location>
</feature>
<dbReference type="SUPFAM" id="SSF69618">
    <property type="entry name" value="HemD-like"/>
    <property type="match status" value="1"/>
</dbReference>
<dbReference type="InterPro" id="IPR006366">
    <property type="entry name" value="CobA/CysG_C"/>
</dbReference>
<evidence type="ECO:0000256" key="8">
    <source>
        <dbReference type="ARBA" id="ARBA00025705"/>
    </source>
</evidence>
<name>A0A0B0EGN5_9BACT</name>
<evidence type="ECO:0000256" key="5">
    <source>
        <dbReference type="ARBA" id="ARBA00022679"/>
    </source>
</evidence>
<protein>
    <recommendedName>
        <fullName evidence="2">uroporphyrinogen-III C-methyltransferase</fullName>
        <ecNumber evidence="2">2.1.1.107</ecNumber>
    </recommendedName>
</protein>
<dbReference type="PROSITE" id="PS00839">
    <property type="entry name" value="SUMT_1"/>
    <property type="match status" value="1"/>
</dbReference>
<evidence type="ECO:0000313" key="14">
    <source>
        <dbReference type="Proteomes" id="UP000030652"/>
    </source>
</evidence>
<reference evidence="13 14" key="1">
    <citation type="submission" date="2014-10" db="EMBL/GenBank/DDBJ databases">
        <title>Draft genome of anammox bacterium scalindua brodae, obtained using differential coverage binning of sequence data from two enrichment reactors.</title>
        <authorList>
            <person name="Speth D.R."/>
            <person name="Russ L."/>
            <person name="Kartal B."/>
            <person name="Op den Camp H.J."/>
            <person name="Dutilh B.E."/>
            <person name="Jetten M.S."/>
        </authorList>
    </citation>
    <scope>NUCLEOTIDE SEQUENCE [LARGE SCALE GENOMIC DNA]</scope>
    <source>
        <strain evidence="13">RU1</strain>
    </source>
</reference>
<evidence type="ECO:0000256" key="4">
    <source>
        <dbReference type="ARBA" id="ARBA00022603"/>
    </source>
</evidence>
<dbReference type="PANTHER" id="PTHR45790">
    <property type="entry name" value="SIROHEME SYNTHASE-RELATED"/>
    <property type="match status" value="1"/>
</dbReference>
<dbReference type="EC" id="2.1.1.107" evidence="2"/>
<comment type="caution">
    <text evidence="13">The sequence shown here is derived from an EMBL/GenBank/DDBJ whole genome shotgun (WGS) entry which is preliminary data.</text>
</comment>
<dbReference type="PANTHER" id="PTHR45790:SF3">
    <property type="entry name" value="S-ADENOSYL-L-METHIONINE-DEPENDENT UROPORPHYRINOGEN III METHYLTRANSFERASE, CHLOROPLASTIC"/>
    <property type="match status" value="1"/>
</dbReference>
<dbReference type="NCBIfam" id="NF004790">
    <property type="entry name" value="PRK06136.1"/>
    <property type="match status" value="1"/>
</dbReference>
<dbReference type="GO" id="GO:0004851">
    <property type="term" value="F:uroporphyrin-III C-methyltransferase activity"/>
    <property type="evidence" value="ECO:0007669"/>
    <property type="project" value="UniProtKB-EC"/>
</dbReference>
<dbReference type="InterPro" id="IPR014776">
    <property type="entry name" value="4pyrrole_Mease_sub2"/>
</dbReference>
<comment type="pathway">
    <text evidence="8">Porphyrin-containing compound metabolism; siroheme biosynthesis; precorrin-2 from uroporphyrinogen III: step 1/1.</text>
</comment>
<comment type="similarity">
    <text evidence="1 10">Belongs to the precorrin methyltransferase family.</text>
</comment>
<evidence type="ECO:0000256" key="10">
    <source>
        <dbReference type="RuleBase" id="RU003960"/>
    </source>
</evidence>
<evidence type="ECO:0000259" key="11">
    <source>
        <dbReference type="Pfam" id="PF00590"/>
    </source>
</evidence>
<dbReference type="CDD" id="cd06578">
    <property type="entry name" value="HemD"/>
    <property type="match status" value="1"/>
</dbReference>
<dbReference type="InterPro" id="IPR000878">
    <property type="entry name" value="4pyrrol_Mease"/>
</dbReference>
<dbReference type="Gene3D" id="3.40.1010.10">
    <property type="entry name" value="Cobalt-precorrin-4 Transmethylase, Domain 1"/>
    <property type="match status" value="1"/>
</dbReference>
<dbReference type="FunFam" id="3.30.950.10:FF:000001">
    <property type="entry name" value="Siroheme synthase"/>
    <property type="match status" value="1"/>
</dbReference>
<evidence type="ECO:0000256" key="9">
    <source>
        <dbReference type="ARBA" id="ARBA00060548"/>
    </source>
</evidence>
<dbReference type="GO" id="GO:0004852">
    <property type="term" value="F:uroporphyrinogen-III synthase activity"/>
    <property type="evidence" value="ECO:0007669"/>
    <property type="project" value="InterPro"/>
</dbReference>
<comment type="pathway">
    <text evidence="9">Cofactor biosynthesis; adenosylcobalamin biosynthesis; precorrin-2 from uroporphyrinogen III: step 1/1.</text>
</comment>
<dbReference type="Gene3D" id="3.40.50.10090">
    <property type="match status" value="2"/>
</dbReference>
<proteinExistence type="inferred from homology"/>
<feature type="domain" description="Tetrapyrrole biosynthesis uroporphyrinogen III synthase" evidence="12">
    <location>
        <begin position="266"/>
        <end position="497"/>
    </location>
</feature>
<dbReference type="InterPro" id="IPR050161">
    <property type="entry name" value="Siro_Cobalamin_biosynth"/>
</dbReference>
<dbReference type="InterPro" id="IPR035996">
    <property type="entry name" value="4pyrrol_Methylase_sf"/>
</dbReference>
<dbReference type="GO" id="GO:0032259">
    <property type="term" value="P:methylation"/>
    <property type="evidence" value="ECO:0007669"/>
    <property type="project" value="UniProtKB-KW"/>
</dbReference>
<dbReference type="Proteomes" id="UP000030652">
    <property type="component" value="Unassembled WGS sequence"/>
</dbReference>
<evidence type="ECO:0000313" key="13">
    <source>
        <dbReference type="EMBL" id="KHE91739.1"/>
    </source>
</evidence>
<dbReference type="InterPro" id="IPR014777">
    <property type="entry name" value="4pyrrole_Mease_sub1"/>
</dbReference>
<keyword evidence="3" id="KW-0169">Cobalamin biosynthesis</keyword>
<evidence type="ECO:0000256" key="1">
    <source>
        <dbReference type="ARBA" id="ARBA00005879"/>
    </source>
</evidence>
<keyword evidence="6" id="KW-0949">S-adenosyl-L-methionine</keyword>
<sequence length="505" mass="55408">MNKKIVYLVGSGPGDPGLITVKGLECIKKADVIVYDYLVNSVLLKNAKKDVELIYVGKKGNQHTMEQDDINQLLVDKANENKIVTRLKGGDPYVFGRGGEEAIVLKENNILFEVVPGITAAIASPNYAGIPVTHRTCTSTFGLITGHEDPTKDQSDVDWEKLSTGLGTLTFYMGIKNLPNIVNQLVKHGRSKDTPVAVIRWGTTTHQKTVVGTLSTIVEVAKDIKPPAITIVGEVVNLRDQLNWFESRPLFGKTIIVTRSRDQASAFSEQLTELGANVLEYPTINITSPDDFGPLDRELKNLDSTDWLIFTSVNGVDAFFNRIFELGRDVRDLKGVKICSIGPSTTERIKGFHVSIDCQPPKYVAESVVEALKKVDDIKGKRFLMPRTDIARSYIPEELEKLGAEVSDIIAYKTVLATDGDNIVLDKLKDGEVDIVTFTSASTVKNFVKIIGKDNLASFKNNVQFASIGPITNDSAEEMNIDISIKATEYTIPGLVQAIVDKAGH</sequence>